<reference evidence="5" key="1">
    <citation type="journal article" date="2022" name="Int. J. Syst. Evol. Microbiol.">
        <title>Anaeromyxobacter oryzae sp. nov., Anaeromyxobacter diazotrophicus sp. nov. and Anaeromyxobacter paludicola sp. nov., isolated from paddy soils.</title>
        <authorList>
            <person name="Itoh H."/>
            <person name="Xu Z."/>
            <person name="Mise K."/>
            <person name="Masuda Y."/>
            <person name="Ushijima N."/>
            <person name="Hayakawa C."/>
            <person name="Shiratori Y."/>
            <person name="Senoo K."/>
        </authorList>
    </citation>
    <scope>NUCLEOTIDE SEQUENCE [LARGE SCALE GENOMIC DNA]</scope>
    <source>
        <strain evidence="5">Red232</strain>
    </source>
</reference>
<dbReference type="PANTHER" id="PTHR21248">
    <property type="entry name" value="CARDIOLIPIN SYNTHASE"/>
    <property type="match status" value="1"/>
</dbReference>
<feature type="region of interest" description="Disordered" evidence="1">
    <location>
        <begin position="486"/>
        <end position="509"/>
    </location>
</feature>
<dbReference type="InterPro" id="IPR025202">
    <property type="entry name" value="PLD-like_dom"/>
</dbReference>
<keyword evidence="2" id="KW-0812">Transmembrane</keyword>
<dbReference type="EMBL" id="AP025591">
    <property type="protein sequence ID" value="BDG02863.1"/>
    <property type="molecule type" value="Genomic_DNA"/>
</dbReference>
<keyword evidence="2" id="KW-0472">Membrane</keyword>
<organism evidence="4 5">
    <name type="scientific">Anaeromyxobacter oryzae</name>
    <dbReference type="NCBI Taxonomy" id="2918170"/>
    <lineage>
        <taxon>Bacteria</taxon>
        <taxon>Pseudomonadati</taxon>
        <taxon>Myxococcota</taxon>
        <taxon>Myxococcia</taxon>
        <taxon>Myxococcales</taxon>
        <taxon>Cystobacterineae</taxon>
        <taxon>Anaeromyxobacteraceae</taxon>
        <taxon>Anaeromyxobacter</taxon>
    </lineage>
</organism>
<dbReference type="RefSeq" id="WP_248360543.1">
    <property type="nucleotide sequence ID" value="NZ_AP025591.1"/>
</dbReference>
<sequence>MRRRRRSGWNHLAGSRLAGPALGSLRTLGEQALSRAAGAPLVPGNRVRLLRDATENYPAWLAAIERACRTVQLETYIFADDAVGNRFADALVACARRGVRVRVLHDWFGDRGEAGRRFWRRLESAGVEVRAFNPFRFDAPLAWLRRDHRKSLVVDGRIGFVTGLCIAARWEGAPDRGVPPWRDTGVEIEGPAVGDLVAAFAAVWADAGSPLPPDDLSVSTGGAPAGEVALRVVATEPATAGLYRLDQLVAALARRRLWITDAYFIGVPSYAQALRAAAGDGVDVRLLVPGTSDLGIVKRLGVAGYRPLLESGVRVFEWNGPMLHAKTAVADGRWARVGSSNLNVASWMGNWELDVAVEDAGFARELESVFEEDLRNATEIVLGATRGLRAHAPEHPASGRREREGSAVAAAGALRLGSAVGAALGGRRVLGPADGDVLAWAGVALLCAALVAALFPRAVLVPVIAVQVWFGATLVARAIRMRRRRERTEAPDGDVAGGSRPEDGGAAGR</sequence>
<proteinExistence type="predicted"/>
<dbReference type="InterPro" id="IPR001736">
    <property type="entry name" value="PLipase_D/transphosphatidylase"/>
</dbReference>
<dbReference type="CDD" id="cd09110">
    <property type="entry name" value="PLDc_CLS_1"/>
    <property type="match status" value="1"/>
</dbReference>
<dbReference type="Gene3D" id="3.30.870.10">
    <property type="entry name" value="Endonuclease Chain A"/>
    <property type="match status" value="2"/>
</dbReference>
<evidence type="ECO:0000313" key="4">
    <source>
        <dbReference type="EMBL" id="BDG02863.1"/>
    </source>
</evidence>
<gene>
    <name evidence="4" type="ORF">AMOR_18590</name>
</gene>
<evidence type="ECO:0000256" key="1">
    <source>
        <dbReference type="SAM" id="MobiDB-lite"/>
    </source>
</evidence>
<feature type="transmembrane region" description="Helical" evidence="2">
    <location>
        <begin position="437"/>
        <end position="455"/>
    </location>
</feature>
<dbReference type="Pfam" id="PF13091">
    <property type="entry name" value="PLDc_2"/>
    <property type="match status" value="2"/>
</dbReference>
<dbReference type="CDD" id="cd09159">
    <property type="entry name" value="PLDc_ybhO_like_2"/>
    <property type="match status" value="1"/>
</dbReference>
<keyword evidence="5" id="KW-1185">Reference proteome</keyword>
<evidence type="ECO:0000256" key="2">
    <source>
        <dbReference type="SAM" id="Phobius"/>
    </source>
</evidence>
<dbReference type="SMART" id="SM00155">
    <property type="entry name" value="PLDc"/>
    <property type="match status" value="2"/>
</dbReference>
<feature type="domain" description="PLD phosphodiesterase" evidence="3">
    <location>
        <begin position="319"/>
        <end position="346"/>
    </location>
</feature>
<evidence type="ECO:0000313" key="5">
    <source>
        <dbReference type="Proteomes" id="UP001162891"/>
    </source>
</evidence>
<feature type="transmembrane region" description="Helical" evidence="2">
    <location>
        <begin position="461"/>
        <end position="479"/>
    </location>
</feature>
<dbReference type="PROSITE" id="PS50035">
    <property type="entry name" value="PLD"/>
    <property type="match status" value="1"/>
</dbReference>
<dbReference type="SUPFAM" id="SSF56024">
    <property type="entry name" value="Phospholipase D/nuclease"/>
    <property type="match status" value="2"/>
</dbReference>
<keyword evidence="2" id="KW-1133">Transmembrane helix</keyword>
<dbReference type="Proteomes" id="UP001162891">
    <property type="component" value="Chromosome"/>
</dbReference>
<accession>A0ABN6MTS9</accession>
<name>A0ABN6MTS9_9BACT</name>
<dbReference type="PANTHER" id="PTHR21248:SF22">
    <property type="entry name" value="PHOSPHOLIPASE D"/>
    <property type="match status" value="1"/>
</dbReference>
<evidence type="ECO:0000259" key="3">
    <source>
        <dbReference type="PROSITE" id="PS50035"/>
    </source>
</evidence>
<protein>
    <recommendedName>
        <fullName evidence="3">PLD phosphodiesterase domain-containing protein</fullName>
    </recommendedName>
</protein>